<accession>A0A4R6V8I2</accession>
<organism evidence="2 3">
    <name type="scientific">Mesocricetibacter intestinalis</name>
    <dbReference type="NCBI Taxonomy" id="1521930"/>
    <lineage>
        <taxon>Bacteria</taxon>
        <taxon>Pseudomonadati</taxon>
        <taxon>Pseudomonadota</taxon>
        <taxon>Gammaproteobacteria</taxon>
        <taxon>Pasteurellales</taxon>
        <taxon>Pasteurellaceae</taxon>
        <taxon>Mesocricetibacter</taxon>
    </lineage>
</organism>
<evidence type="ECO:0000256" key="1">
    <source>
        <dbReference type="SAM" id="Phobius"/>
    </source>
</evidence>
<dbReference type="NCBIfam" id="TIGR04112">
    <property type="entry name" value="seleno_YedE"/>
    <property type="match status" value="1"/>
</dbReference>
<dbReference type="EMBL" id="SNYQ01000003">
    <property type="protein sequence ID" value="TDQ58012.1"/>
    <property type="molecule type" value="Genomic_DNA"/>
</dbReference>
<dbReference type="RefSeq" id="WP_133544238.1">
    <property type="nucleotide sequence ID" value="NZ_SNYQ01000003.1"/>
</dbReference>
<keyword evidence="1" id="KW-1133">Transmembrane helix</keyword>
<proteinExistence type="predicted"/>
<dbReference type="InterPro" id="IPR026366">
    <property type="entry name" value="Seleno_YedE"/>
</dbReference>
<keyword evidence="1" id="KW-0812">Transmembrane</keyword>
<protein>
    <submittedName>
        <fullName evidence="2">Uncharacterized protein</fullName>
    </submittedName>
</protein>
<feature type="transmembrane region" description="Helical" evidence="1">
    <location>
        <begin position="193"/>
        <end position="209"/>
    </location>
</feature>
<dbReference type="Pfam" id="PF04143">
    <property type="entry name" value="Sulf_transp"/>
    <property type="match status" value="1"/>
</dbReference>
<feature type="transmembrane region" description="Helical" evidence="1">
    <location>
        <begin position="121"/>
        <end position="142"/>
    </location>
</feature>
<sequence>MKIITWPVVAGAALGIIAPLLTYSGNPGNMGFCAACFLRDTSGAIGLHRAAPLQYIRPELIGLVLGAFVSALLAKQFRPQGGSSPLVRVGLGFFAMLGALVFLGCPWRAYLRLGGGDLTSLAGIAGLIAGIFGGIFFYKRGFSLGKSETQGKTAAFIPIAFALLLLFLLLSRFSFGDNLAVFFSVKGPAAQHADVWISLGAGALLGVLMQKSRFCTIGAIRNLVLSRDAGLLKGVIALVLCATLTNILLGQYKFGFSQQPIAHNQYLWNFLGMALCGLCFSLSSGCPGKQLVQLGEGNSDAAMFILGMMLGAGAAHNFAFAASGAGISQFTPYALAAGFIFCLYLGFSNKALKA</sequence>
<feature type="transmembrane region" description="Helical" evidence="1">
    <location>
        <begin position="230"/>
        <end position="254"/>
    </location>
</feature>
<feature type="transmembrane region" description="Helical" evidence="1">
    <location>
        <begin position="86"/>
        <end position="109"/>
    </location>
</feature>
<gene>
    <name evidence="2" type="ORF">EDC45_1080</name>
</gene>
<feature type="transmembrane region" description="Helical" evidence="1">
    <location>
        <begin position="266"/>
        <end position="283"/>
    </location>
</feature>
<evidence type="ECO:0000313" key="3">
    <source>
        <dbReference type="Proteomes" id="UP000295657"/>
    </source>
</evidence>
<dbReference type="AlphaFoldDB" id="A0A4R6V8I2"/>
<feature type="transmembrane region" description="Helical" evidence="1">
    <location>
        <begin position="304"/>
        <end position="324"/>
    </location>
</feature>
<keyword evidence="1" id="KW-0472">Membrane</keyword>
<name>A0A4R6V8I2_9PAST</name>
<comment type="caution">
    <text evidence="2">The sequence shown here is derived from an EMBL/GenBank/DDBJ whole genome shotgun (WGS) entry which is preliminary data.</text>
</comment>
<dbReference type="OrthoDB" id="3190590at2"/>
<dbReference type="Proteomes" id="UP000295657">
    <property type="component" value="Unassembled WGS sequence"/>
</dbReference>
<reference evidence="2 3" key="1">
    <citation type="submission" date="2019-03" db="EMBL/GenBank/DDBJ databases">
        <title>Genomic Encyclopedia of Type Strains, Phase IV (KMG-IV): sequencing the most valuable type-strain genomes for metagenomic binning, comparative biology and taxonomic classification.</title>
        <authorList>
            <person name="Goeker M."/>
        </authorList>
    </citation>
    <scope>NUCLEOTIDE SEQUENCE [LARGE SCALE GENOMIC DNA]</scope>
    <source>
        <strain evidence="2 3">DSM 28403</strain>
    </source>
</reference>
<evidence type="ECO:0000313" key="2">
    <source>
        <dbReference type="EMBL" id="TDQ58012.1"/>
    </source>
</evidence>
<feature type="transmembrane region" description="Helical" evidence="1">
    <location>
        <begin position="55"/>
        <end position="74"/>
    </location>
</feature>
<dbReference type="InterPro" id="IPR007272">
    <property type="entry name" value="Sulf_transp_TsuA/YedE"/>
</dbReference>
<keyword evidence="3" id="KW-1185">Reference proteome</keyword>
<feature type="transmembrane region" description="Helical" evidence="1">
    <location>
        <begin position="154"/>
        <end position="173"/>
    </location>
</feature>
<feature type="transmembrane region" description="Helical" evidence="1">
    <location>
        <begin position="330"/>
        <end position="347"/>
    </location>
</feature>